<dbReference type="InterPro" id="IPR046454">
    <property type="entry name" value="GpA_endonuclease"/>
</dbReference>
<dbReference type="GO" id="GO:0016887">
    <property type="term" value="F:ATP hydrolysis activity"/>
    <property type="evidence" value="ECO:0007669"/>
    <property type="project" value="InterPro"/>
</dbReference>
<evidence type="ECO:0000256" key="1">
    <source>
        <dbReference type="SAM" id="MobiDB-lite"/>
    </source>
</evidence>
<dbReference type="InterPro" id="IPR046453">
    <property type="entry name" value="GpA_ATPase"/>
</dbReference>
<dbReference type="PANTHER" id="PTHR34413">
    <property type="entry name" value="PROPHAGE TAIL FIBER ASSEMBLY PROTEIN HOMOLOG TFAE-RELATED-RELATED"/>
    <property type="match status" value="1"/>
</dbReference>
<gene>
    <name evidence="4" type="ORF">GTW51_19020</name>
</gene>
<comment type="caution">
    <text evidence="4">The sequence shown here is derived from an EMBL/GenBank/DDBJ whole genome shotgun (WGS) entry which is preliminary data.</text>
</comment>
<dbReference type="HAMAP" id="MF_04144">
    <property type="entry name" value="TERL_LAMBDA"/>
    <property type="match status" value="1"/>
</dbReference>
<accession>A0A6L9MM42</accession>
<feature type="domain" description="Terminase large subunit GpA endonuclease" evidence="3">
    <location>
        <begin position="316"/>
        <end position="602"/>
    </location>
</feature>
<feature type="domain" description="Phage terminase large subunit GpA ATPase" evidence="2">
    <location>
        <begin position="67"/>
        <end position="307"/>
    </location>
</feature>
<evidence type="ECO:0000313" key="4">
    <source>
        <dbReference type="EMBL" id="NDV88791.1"/>
    </source>
</evidence>
<evidence type="ECO:0000259" key="3">
    <source>
        <dbReference type="Pfam" id="PF20454"/>
    </source>
</evidence>
<organism evidence="4 5">
    <name type="scientific">Aurantimonas aggregata</name>
    <dbReference type="NCBI Taxonomy" id="2047720"/>
    <lineage>
        <taxon>Bacteria</taxon>
        <taxon>Pseudomonadati</taxon>
        <taxon>Pseudomonadota</taxon>
        <taxon>Alphaproteobacteria</taxon>
        <taxon>Hyphomicrobiales</taxon>
        <taxon>Aurantimonadaceae</taxon>
        <taxon>Aurantimonas</taxon>
    </lineage>
</organism>
<feature type="region of interest" description="Disordered" evidence="1">
    <location>
        <begin position="489"/>
        <end position="513"/>
    </location>
</feature>
<protein>
    <submittedName>
        <fullName evidence="4">Phage terminase large subunit family protein</fullName>
    </submittedName>
</protein>
<dbReference type="GO" id="GO:0005524">
    <property type="term" value="F:ATP binding"/>
    <property type="evidence" value="ECO:0007669"/>
    <property type="project" value="InterPro"/>
</dbReference>
<evidence type="ECO:0000259" key="2">
    <source>
        <dbReference type="Pfam" id="PF05876"/>
    </source>
</evidence>
<feature type="compositionally biased region" description="Polar residues" evidence="1">
    <location>
        <begin position="493"/>
        <end position="509"/>
    </location>
</feature>
<dbReference type="Proteomes" id="UP000476332">
    <property type="component" value="Unassembled WGS sequence"/>
</dbReference>
<feature type="region of interest" description="Disordered" evidence="1">
    <location>
        <begin position="608"/>
        <end position="656"/>
    </location>
</feature>
<proteinExistence type="inferred from homology"/>
<dbReference type="Pfam" id="PF20454">
    <property type="entry name" value="GpA_nuclease"/>
    <property type="match status" value="1"/>
</dbReference>
<dbReference type="AlphaFoldDB" id="A0A6L9MM42"/>
<evidence type="ECO:0000313" key="5">
    <source>
        <dbReference type="Proteomes" id="UP000476332"/>
    </source>
</evidence>
<reference evidence="4 5" key="1">
    <citation type="submission" date="2020-01" db="EMBL/GenBank/DDBJ databases">
        <title>Genomes of bacteria type strains.</title>
        <authorList>
            <person name="Chen J."/>
            <person name="Zhu S."/>
            <person name="Chen J."/>
        </authorList>
    </citation>
    <scope>NUCLEOTIDE SEQUENCE [LARGE SCALE GENOMIC DNA]</scope>
    <source>
        <strain evidence="4 5">KCTC 52919</strain>
    </source>
</reference>
<dbReference type="Pfam" id="PF05876">
    <property type="entry name" value="GpA_ATPase"/>
    <property type="match status" value="1"/>
</dbReference>
<dbReference type="GO" id="GO:0004519">
    <property type="term" value="F:endonuclease activity"/>
    <property type="evidence" value="ECO:0007669"/>
    <property type="project" value="InterPro"/>
</dbReference>
<name>A0A6L9MM42_9HYPH</name>
<dbReference type="PANTHER" id="PTHR34413:SF2">
    <property type="entry name" value="PROPHAGE TAIL FIBER ASSEMBLY PROTEIN HOMOLOG TFAE-RELATED"/>
    <property type="match status" value="1"/>
</dbReference>
<dbReference type="InterPro" id="IPR051220">
    <property type="entry name" value="TFA_Chaperone"/>
</dbReference>
<sequence length="656" mass="74410">MTVMEALALTSYEETCSGGLQRLRDRLRRGRAEALSRPPILTLSEWADEFAYLSPETSADAGKFVAFAYQNGMMDAVTDPSVRQISVMKSARVGYTKILDHIVGYFIHQDPSPVLVVQPRVEDAEDYSRTEVAPMLRDTPVLAEIAGDLKAKDSNQRILKRVFRNGSSVSFVGANSPGGFRRITARIIAFDEVDGYPAQGAGDEGDQIALGTKRSESFWNRKIILGSTPTIDGVSRIQKAWEESDQRRYFVPCPRCGHKQTLRWENLKWDKAEDGQHLPKTAHFRCEAKGCRIEEHDKPRMIDNGEWVAAKPSTGHAGFHIWAAYSLFPNAAWQYLAEEWLRVYRDPSQRKTFTNLVLGEPHQEAFEITDPEALRARCEPYNDETLPDDVRLITYGADTQNDRIEITFVAWGMDDEAWVAVHHVEIGDTSKIDVWDRFDAVISSRFKTESGRVLVAQAGCIDSAGHRSEMVYKFCRDRKRRRVYPIIGRGNANPKQPRQIWSKTPTRTKNSGDKPYTVGVDTAKDDLSSRLAILPQEDRPNPRAIHFPAEGLSGDYFEQLTAEHAVIKYVNKLPHRKWEPKTVGRRNEAWDCLVYALAARLSLPVKLRSQPATPKVPERATDEPEAPETEADRAEPVQITPPPRPVRQRPRWNMYR</sequence>
<dbReference type="EMBL" id="JAAAMJ010000020">
    <property type="protein sequence ID" value="NDV88791.1"/>
    <property type="molecule type" value="Genomic_DNA"/>
</dbReference>
<dbReference type="InterPro" id="IPR008866">
    <property type="entry name" value="Phage_lambda_GpA-like"/>
</dbReference>
<keyword evidence="5" id="KW-1185">Reference proteome</keyword>